<dbReference type="PANTHER" id="PTHR24148">
    <property type="entry name" value="ANKYRIN REPEAT DOMAIN-CONTAINING PROTEIN 39 HOMOLOG-RELATED"/>
    <property type="match status" value="1"/>
</dbReference>
<evidence type="ECO:0000313" key="1">
    <source>
        <dbReference type="EMBL" id="KAF5568006.1"/>
    </source>
</evidence>
<dbReference type="InterPro" id="IPR052895">
    <property type="entry name" value="HetReg/Transcr_Mod"/>
</dbReference>
<dbReference type="PANTHER" id="PTHR24148:SF73">
    <property type="entry name" value="HET DOMAIN PROTEIN (AFU_ORTHOLOGUE AFUA_8G01020)"/>
    <property type="match status" value="1"/>
</dbReference>
<comment type="caution">
    <text evidence="1">The sequence shown here is derived from an EMBL/GenBank/DDBJ whole genome shotgun (WGS) entry which is preliminary data.</text>
</comment>
<accession>A0A8H5KAC9</accession>
<proteinExistence type="predicted"/>
<sequence>MARDPRDKIYGLLSLVQERRAGPETCQNIQADYNLATGTLYKGLAERYLTQGAGEFNAKILLYAGVGWPRTVGGLPSWVPDWTSISMAHTRAFATATFYLHWEASTLSKCQKAFSFQGNTLKIAGCHVIDTISAQTQIIDHDDDSRRWFHEICDVVEGQLSYIPTKEIDFLGEWSWCYRRCPGRWRGAIFRVLIGDIKSYWGEVPAHTKVTRFVRPDTFPNVIPGAGYENPNHADPRGGRIELEASYDEWLKLPHRQPKYPGTVEKEHTGCVPFVSLSRRKTQGLRFAVSQTGRMCLVPPHAALGDKVMISEHLRSPYLIRPMKNEKGYQLVGHCIALGLMGDREWNHYNAAMGVNPEGYNLEVCKKEVLTIY</sequence>
<name>A0A8H5KAC9_9HYPO</name>
<gene>
    <name evidence="1" type="ORF">FNAPI_410</name>
</gene>
<dbReference type="Proteomes" id="UP000574317">
    <property type="component" value="Unassembled WGS sequence"/>
</dbReference>
<organism evidence="1 2">
    <name type="scientific">Fusarium napiforme</name>
    <dbReference type="NCBI Taxonomy" id="42672"/>
    <lineage>
        <taxon>Eukaryota</taxon>
        <taxon>Fungi</taxon>
        <taxon>Dikarya</taxon>
        <taxon>Ascomycota</taxon>
        <taxon>Pezizomycotina</taxon>
        <taxon>Sordariomycetes</taxon>
        <taxon>Hypocreomycetidae</taxon>
        <taxon>Hypocreales</taxon>
        <taxon>Nectriaceae</taxon>
        <taxon>Fusarium</taxon>
        <taxon>Fusarium fujikuroi species complex</taxon>
    </lineage>
</organism>
<keyword evidence="2" id="KW-1185">Reference proteome</keyword>
<evidence type="ECO:0000313" key="2">
    <source>
        <dbReference type="Proteomes" id="UP000574317"/>
    </source>
</evidence>
<protein>
    <submittedName>
        <fullName evidence="1">Het domain-containing protein</fullName>
    </submittedName>
</protein>
<dbReference type="EMBL" id="JAAOAO010000015">
    <property type="protein sequence ID" value="KAF5568006.1"/>
    <property type="molecule type" value="Genomic_DNA"/>
</dbReference>
<dbReference type="AlphaFoldDB" id="A0A8H5KAC9"/>
<reference evidence="1 2" key="1">
    <citation type="submission" date="2020-05" db="EMBL/GenBank/DDBJ databases">
        <title>Identification and distribution of gene clusters putatively required for synthesis of sphingolipid metabolism inhibitors in phylogenetically diverse species of the filamentous fungus Fusarium.</title>
        <authorList>
            <person name="Kim H.-S."/>
            <person name="Busman M."/>
            <person name="Brown D.W."/>
            <person name="Divon H."/>
            <person name="Uhlig S."/>
            <person name="Proctor R.H."/>
        </authorList>
    </citation>
    <scope>NUCLEOTIDE SEQUENCE [LARGE SCALE GENOMIC DNA]</scope>
    <source>
        <strain evidence="1 2">NRRL 25196</strain>
    </source>
</reference>